<evidence type="ECO:0000256" key="2">
    <source>
        <dbReference type="ARBA" id="ARBA00022490"/>
    </source>
</evidence>
<dbReference type="GO" id="GO:0030427">
    <property type="term" value="C:site of polarized growth"/>
    <property type="evidence" value="ECO:0007669"/>
    <property type="project" value="TreeGrafter"/>
</dbReference>
<keyword evidence="3" id="KW-0009">Actin-binding</keyword>
<dbReference type="GO" id="GO:0030833">
    <property type="term" value="P:regulation of actin filament polymerization"/>
    <property type="evidence" value="ECO:0007669"/>
    <property type="project" value="TreeGrafter"/>
</dbReference>
<name>A0AAD4F1F1_9PEZI</name>
<dbReference type="SUPFAM" id="SSF51735">
    <property type="entry name" value="NAD(P)-binding Rossmann-fold domains"/>
    <property type="match status" value="1"/>
</dbReference>
<feature type="domain" description="ADF-H" evidence="6">
    <location>
        <begin position="1"/>
        <end position="134"/>
    </location>
</feature>
<sequence>MSGVDAPEILAAYDAVRSDKDETNWLLISYAAATGNQLVLSKTGTGGLPELAAELDDSQVQYAYVRVEYANDAESKRVKFALVVWIGANTKVMRKARVSIEAGAVKKVLSHYSVQVDADDKRDLDEAEIVTRLRKAGGADYNGGRVKSGNGAWNHKGGRASTCNTKDTGHQVVLHARNADRARDALAACPGAEAVLVADLSSIDETKALAAEANELGPYDAIIHNAGVFLGMERVLGKSGLPTLFTVNTLAPYLLTCLMARPKRLVYVSSSMHTGGHPNTNTKREQLLGSAYSDTKLHNVMLAQAFARRWPKVGSYSVDPGWVPTKMGGPSAPGRVEDGIDTFVMLALGEGEASWSPGGYFVNSQQRQPSPVAESVELQDQLLTELAEISDVRAPE</sequence>
<keyword evidence="4" id="KW-0206">Cytoskeleton</keyword>
<dbReference type="InterPro" id="IPR036291">
    <property type="entry name" value="NAD(P)-bd_dom_sf"/>
</dbReference>
<dbReference type="PANTHER" id="PTHR10829:SF56">
    <property type="entry name" value="ADF-H DOMAIN-CONTAINING PROTEIN"/>
    <property type="match status" value="1"/>
</dbReference>
<comment type="similarity">
    <text evidence="5">Belongs to the actin-binding proteins ADF family. Coactosin subfamily.</text>
</comment>
<dbReference type="SUPFAM" id="SSF55753">
    <property type="entry name" value="Actin depolymerizing proteins"/>
    <property type="match status" value="1"/>
</dbReference>
<dbReference type="InterPro" id="IPR029006">
    <property type="entry name" value="ADF-H/Gelsolin-like_dom_sf"/>
</dbReference>
<dbReference type="FunFam" id="3.40.20.10:FF:000018">
    <property type="entry name" value="Coactosin-like 1"/>
    <property type="match status" value="1"/>
</dbReference>
<dbReference type="Gene3D" id="3.40.50.720">
    <property type="entry name" value="NAD(P)-binding Rossmann-like Domain"/>
    <property type="match status" value="1"/>
</dbReference>
<comment type="caution">
    <text evidence="7">The sequence shown here is derived from an EMBL/GenBank/DDBJ whole genome shotgun (WGS) entry which is preliminary data.</text>
</comment>
<gene>
    <name evidence="7" type="ORF">NEMBOFW57_001374</name>
</gene>
<dbReference type="GO" id="GO:0051015">
    <property type="term" value="F:actin filament binding"/>
    <property type="evidence" value="ECO:0007669"/>
    <property type="project" value="TreeGrafter"/>
</dbReference>
<dbReference type="Pfam" id="PF00241">
    <property type="entry name" value="Cofilin_ADF"/>
    <property type="match status" value="1"/>
</dbReference>
<dbReference type="CDD" id="cd11282">
    <property type="entry name" value="ADF_coactosin_like"/>
    <property type="match status" value="1"/>
</dbReference>
<dbReference type="Gene3D" id="3.40.20.10">
    <property type="entry name" value="Severin"/>
    <property type="match status" value="1"/>
</dbReference>
<dbReference type="InterPro" id="IPR002347">
    <property type="entry name" value="SDR_fam"/>
</dbReference>
<dbReference type="PANTHER" id="PTHR10829">
    <property type="entry name" value="CORTACTIN AND DREBRIN"/>
    <property type="match status" value="1"/>
</dbReference>
<protein>
    <recommendedName>
        <fullName evidence="6">ADF-H domain-containing protein</fullName>
    </recommendedName>
</protein>
<dbReference type="Proteomes" id="UP001197093">
    <property type="component" value="Unassembled WGS sequence"/>
</dbReference>
<reference evidence="7" key="1">
    <citation type="submission" date="2023-02" db="EMBL/GenBank/DDBJ databases">
        <authorList>
            <person name="Palmer J.M."/>
        </authorList>
    </citation>
    <scope>NUCLEOTIDE SEQUENCE</scope>
    <source>
        <strain evidence="7">FW57</strain>
    </source>
</reference>
<dbReference type="GO" id="GO:0030864">
    <property type="term" value="C:cortical actin cytoskeleton"/>
    <property type="evidence" value="ECO:0007669"/>
    <property type="project" value="TreeGrafter"/>
</dbReference>
<keyword evidence="2" id="KW-0963">Cytoplasm</keyword>
<evidence type="ECO:0000313" key="8">
    <source>
        <dbReference type="Proteomes" id="UP001197093"/>
    </source>
</evidence>
<organism evidence="7 8">
    <name type="scientific">Staphylotrichum longicolle</name>
    <dbReference type="NCBI Taxonomy" id="669026"/>
    <lineage>
        <taxon>Eukaryota</taxon>
        <taxon>Fungi</taxon>
        <taxon>Dikarya</taxon>
        <taxon>Ascomycota</taxon>
        <taxon>Pezizomycotina</taxon>
        <taxon>Sordariomycetes</taxon>
        <taxon>Sordariomycetidae</taxon>
        <taxon>Sordariales</taxon>
        <taxon>Chaetomiaceae</taxon>
        <taxon>Staphylotrichum</taxon>
    </lineage>
</organism>
<evidence type="ECO:0000259" key="6">
    <source>
        <dbReference type="PROSITE" id="PS51263"/>
    </source>
</evidence>
<evidence type="ECO:0000256" key="3">
    <source>
        <dbReference type="ARBA" id="ARBA00023203"/>
    </source>
</evidence>
<keyword evidence="8" id="KW-1185">Reference proteome</keyword>
<proteinExistence type="inferred from homology"/>
<dbReference type="EMBL" id="JAHCVI010000001">
    <property type="protein sequence ID" value="KAG7291359.1"/>
    <property type="molecule type" value="Genomic_DNA"/>
</dbReference>
<dbReference type="AlphaFoldDB" id="A0AAD4F1F1"/>
<evidence type="ECO:0000313" key="7">
    <source>
        <dbReference type="EMBL" id="KAG7291359.1"/>
    </source>
</evidence>
<dbReference type="InterPro" id="IPR002108">
    <property type="entry name" value="ADF-H"/>
</dbReference>
<dbReference type="GO" id="GO:0005884">
    <property type="term" value="C:actin filament"/>
    <property type="evidence" value="ECO:0007669"/>
    <property type="project" value="TreeGrafter"/>
</dbReference>
<comment type="subcellular location">
    <subcellularLocation>
        <location evidence="1">Cytoplasm</location>
        <location evidence="1">Cytoskeleton</location>
    </subcellularLocation>
</comment>
<evidence type="ECO:0000256" key="1">
    <source>
        <dbReference type="ARBA" id="ARBA00004245"/>
    </source>
</evidence>
<dbReference type="Pfam" id="PF00106">
    <property type="entry name" value="adh_short"/>
    <property type="match status" value="1"/>
</dbReference>
<evidence type="ECO:0000256" key="4">
    <source>
        <dbReference type="ARBA" id="ARBA00023212"/>
    </source>
</evidence>
<dbReference type="PROSITE" id="PS51263">
    <property type="entry name" value="ADF_H"/>
    <property type="match status" value="1"/>
</dbReference>
<evidence type="ECO:0000256" key="5">
    <source>
        <dbReference type="ARBA" id="ARBA00038052"/>
    </source>
</evidence>
<accession>A0AAD4F1F1</accession>
<dbReference type="SMART" id="SM00102">
    <property type="entry name" value="ADF"/>
    <property type="match status" value="1"/>
</dbReference>